<proteinExistence type="predicted"/>
<accession>A0A248ULI1</accession>
<dbReference type="RefSeq" id="WP_268967524.1">
    <property type="nucleotide sequence ID" value="NZ_CP022604.1"/>
</dbReference>
<evidence type="ECO:0000313" key="2">
    <source>
        <dbReference type="Proteomes" id="UP000215256"/>
    </source>
</evidence>
<protein>
    <submittedName>
        <fullName evidence="1">Uncharacterized protein</fullName>
    </submittedName>
</protein>
<reference evidence="1 2" key="1">
    <citation type="submission" date="2017-07" db="EMBL/GenBank/DDBJ databases">
        <title>Phylogenetic study on the rhizospheric bacterium Ochrobactrum sp. A44.</title>
        <authorList>
            <person name="Krzyzanowska D.M."/>
            <person name="Ossowicki A."/>
            <person name="Rajewska M."/>
            <person name="Maciag T."/>
            <person name="Kaczynski Z."/>
            <person name="Czerwicka M."/>
            <person name="Jafra S."/>
        </authorList>
    </citation>
    <scope>NUCLEOTIDE SEQUENCE [LARGE SCALE GENOMIC DNA]</scope>
    <source>
        <strain evidence="1 2">A44</strain>
    </source>
</reference>
<dbReference type="Proteomes" id="UP000215256">
    <property type="component" value="Chromosome 1"/>
</dbReference>
<dbReference type="AlphaFoldDB" id="A0A248ULI1"/>
<evidence type="ECO:0000313" key="1">
    <source>
        <dbReference type="EMBL" id="ASV87528.1"/>
    </source>
</evidence>
<gene>
    <name evidence="1" type="ORF">CES85_2672</name>
</gene>
<dbReference type="EMBL" id="CP022604">
    <property type="protein sequence ID" value="ASV87528.1"/>
    <property type="molecule type" value="Genomic_DNA"/>
</dbReference>
<organism evidence="1 2">
    <name type="scientific">Ochrobactrum quorumnocens</name>
    <dbReference type="NCBI Taxonomy" id="271865"/>
    <lineage>
        <taxon>Bacteria</taxon>
        <taxon>Pseudomonadati</taxon>
        <taxon>Pseudomonadota</taxon>
        <taxon>Alphaproteobacteria</taxon>
        <taxon>Hyphomicrobiales</taxon>
        <taxon>Brucellaceae</taxon>
        <taxon>Brucella/Ochrobactrum group</taxon>
        <taxon>Ochrobactrum</taxon>
    </lineage>
</organism>
<name>A0A248ULI1_9HYPH</name>
<dbReference type="KEGG" id="och:CES85_2672"/>
<sequence length="44" mass="4962">MTAAAMANMPRTFVMVPVCMAGKEHAEARKTSFIRVFYFAEMFA</sequence>